<protein>
    <submittedName>
        <fullName evidence="1">Uncharacterized protein</fullName>
    </submittedName>
</protein>
<evidence type="ECO:0000313" key="1">
    <source>
        <dbReference type="EMBL" id="MBC8674387.1"/>
    </source>
</evidence>
<proteinExistence type="predicted"/>
<accession>A0A926FPC7</accession>
<dbReference type="EMBL" id="JACLAN010000014">
    <property type="protein sequence ID" value="MBC8674387.1"/>
    <property type="molecule type" value="Genomic_DNA"/>
</dbReference>
<gene>
    <name evidence="1" type="ORF">H2136_20835</name>
</gene>
<name>A0A926FPC7_AERHY</name>
<organism evidence="1">
    <name type="scientific">Aeromonas hydrophila</name>
    <dbReference type="NCBI Taxonomy" id="644"/>
    <lineage>
        <taxon>Bacteria</taxon>
        <taxon>Pseudomonadati</taxon>
        <taxon>Pseudomonadota</taxon>
        <taxon>Gammaproteobacteria</taxon>
        <taxon>Aeromonadales</taxon>
        <taxon>Aeromonadaceae</taxon>
        <taxon>Aeromonas</taxon>
    </lineage>
</organism>
<sequence length="121" mass="12980">MSFTPQEQQAQPLAPVSIYIGGCPGFQFMQGSPGGQQQQTVTGEQKAEALAALLPWLVQVIEQGQLQREVCDELQSQHAALQALARAQAPSWPLIGALANSVRAILEGAGGGCWRRRRWGG</sequence>
<comment type="caution">
    <text evidence="1">The sequence shown here is derived from an EMBL/GenBank/DDBJ whole genome shotgun (WGS) entry which is preliminary data.</text>
</comment>
<reference evidence="1" key="1">
    <citation type="submission" date="2020-07" db="EMBL/GenBank/DDBJ databases">
        <title>Carbapenem Resistant Aeromonas hydrophila Carrying blacphA7 Isolated from Two Solid Organ Transplant Patients.</title>
        <authorList>
            <person name="Hilt E."/>
            <person name="Fitzwater S.P."/>
            <person name="Ward K."/>
            <person name="De St Maurice A."/>
            <person name="Chandrasekaran S."/>
            <person name="Garner O.B."/>
            <person name="Yang S."/>
        </authorList>
    </citation>
    <scope>NUCLEOTIDE SEQUENCE</scope>
    <source>
        <strain evidence="1">B-1</strain>
    </source>
</reference>
<dbReference type="AlphaFoldDB" id="A0A926FPC7"/>